<keyword evidence="3" id="KW-1185">Reference proteome</keyword>
<gene>
    <name evidence="2" type="ORF">PR048_032223</name>
</gene>
<accession>A0ABQ9G1M2</accession>
<sequence>MAVKEAFKQLVTLAAARIAVAERLGCPPPIKANWVQSPAGSLSVFPSQRQPAVGPRYVMIERGLFRVFDARFHYVQWFPKCGPRNHLEGILDETRIQSSFVAGLFLVTGRKLRHFGFVRPHAGCLTDSAVSCWLSWGCSHFFLRLHSVAGPVACGELLRAYVDAGNWQLNYSTGPSAKAESIAIVFIATWSRVEVSAAPEISRKPSPPRRGRRPWHDAAGSRGVLLLHPPLSLKDARPRNGCYCCGDSPAADLSGVAGQAGSIWGRSAPVSLPASHKSDPGSFPGRVTPDFRTWELCRSAGFLGDLPFPPLFYSGAAPDSSQSPSSALRNSILGTFVGLRASSSFHIEDHTELNVHCAMKISQMPCADAAIWRRRKAVFVAPIYRFGRGSSHLSLSTASSSIVQPASLALHCLIYSQSQTSIPLVTSLAARFYIARNSATHSLTSSNSTPGPEACRNIYTVRPDHLECPTHPELH</sequence>
<protein>
    <submittedName>
        <fullName evidence="2">Uncharacterized protein</fullName>
    </submittedName>
</protein>
<evidence type="ECO:0000313" key="2">
    <source>
        <dbReference type="EMBL" id="KAJ8866380.1"/>
    </source>
</evidence>
<name>A0ABQ9G1M2_9NEOP</name>
<comment type="caution">
    <text evidence="2">The sequence shown here is derived from an EMBL/GenBank/DDBJ whole genome shotgun (WGS) entry which is preliminary data.</text>
</comment>
<evidence type="ECO:0000313" key="3">
    <source>
        <dbReference type="Proteomes" id="UP001159363"/>
    </source>
</evidence>
<proteinExistence type="predicted"/>
<dbReference type="Proteomes" id="UP001159363">
    <property type="component" value="Chromosome 15"/>
</dbReference>
<evidence type="ECO:0000256" key="1">
    <source>
        <dbReference type="SAM" id="MobiDB-lite"/>
    </source>
</evidence>
<reference evidence="2 3" key="1">
    <citation type="submission" date="2023-02" db="EMBL/GenBank/DDBJ databases">
        <title>LHISI_Scaffold_Assembly.</title>
        <authorList>
            <person name="Stuart O.P."/>
            <person name="Cleave R."/>
            <person name="Magrath M.J.L."/>
            <person name="Mikheyev A.S."/>
        </authorList>
    </citation>
    <scope>NUCLEOTIDE SEQUENCE [LARGE SCALE GENOMIC DNA]</scope>
    <source>
        <strain evidence="2">Daus_M_001</strain>
        <tissue evidence="2">Leg muscle</tissue>
    </source>
</reference>
<organism evidence="2 3">
    <name type="scientific">Dryococelus australis</name>
    <dbReference type="NCBI Taxonomy" id="614101"/>
    <lineage>
        <taxon>Eukaryota</taxon>
        <taxon>Metazoa</taxon>
        <taxon>Ecdysozoa</taxon>
        <taxon>Arthropoda</taxon>
        <taxon>Hexapoda</taxon>
        <taxon>Insecta</taxon>
        <taxon>Pterygota</taxon>
        <taxon>Neoptera</taxon>
        <taxon>Polyneoptera</taxon>
        <taxon>Phasmatodea</taxon>
        <taxon>Verophasmatodea</taxon>
        <taxon>Anareolatae</taxon>
        <taxon>Phasmatidae</taxon>
        <taxon>Eurycanthinae</taxon>
        <taxon>Dryococelus</taxon>
    </lineage>
</organism>
<feature type="region of interest" description="Disordered" evidence="1">
    <location>
        <begin position="198"/>
        <end position="217"/>
    </location>
</feature>
<dbReference type="EMBL" id="JARBHB010000016">
    <property type="protein sequence ID" value="KAJ8866380.1"/>
    <property type="molecule type" value="Genomic_DNA"/>
</dbReference>